<dbReference type="GO" id="GO:0003677">
    <property type="term" value="F:DNA binding"/>
    <property type="evidence" value="ECO:0007669"/>
    <property type="project" value="InterPro"/>
</dbReference>
<dbReference type="SMART" id="SM00530">
    <property type="entry name" value="HTH_XRE"/>
    <property type="match status" value="1"/>
</dbReference>
<comment type="caution">
    <text evidence="4">The sequence shown here is derived from an EMBL/GenBank/DDBJ whole genome shotgun (WGS) entry which is preliminary data.</text>
</comment>
<evidence type="ECO:0000259" key="3">
    <source>
        <dbReference type="SMART" id="SM00530"/>
    </source>
</evidence>
<feature type="region of interest" description="Disordered" evidence="1">
    <location>
        <begin position="1"/>
        <end position="30"/>
    </location>
</feature>
<dbReference type="Pfam" id="PF13413">
    <property type="entry name" value="HTH_25"/>
    <property type="match status" value="1"/>
</dbReference>
<accession>A0A368TQZ1</accession>
<gene>
    <name evidence="4" type="ORF">DU505_17970</name>
</gene>
<dbReference type="OrthoDB" id="9790252at2"/>
<organism evidence="4 5">
    <name type="scientific">Billgrantia montanilacus</name>
    <dbReference type="NCBI Taxonomy" id="2282305"/>
    <lineage>
        <taxon>Bacteria</taxon>
        <taxon>Pseudomonadati</taxon>
        <taxon>Pseudomonadota</taxon>
        <taxon>Gammaproteobacteria</taxon>
        <taxon>Oceanospirillales</taxon>
        <taxon>Halomonadaceae</taxon>
        <taxon>Billgrantia</taxon>
    </lineage>
</organism>
<feature type="compositionally biased region" description="Basic and acidic residues" evidence="1">
    <location>
        <begin position="21"/>
        <end position="30"/>
    </location>
</feature>
<evidence type="ECO:0000256" key="2">
    <source>
        <dbReference type="SAM" id="Phobius"/>
    </source>
</evidence>
<dbReference type="InterPro" id="IPR001387">
    <property type="entry name" value="Cro/C1-type_HTH"/>
</dbReference>
<keyword evidence="2" id="KW-0812">Transmembrane</keyword>
<dbReference type="Gene3D" id="1.10.260.40">
    <property type="entry name" value="lambda repressor-like DNA-binding domains"/>
    <property type="match status" value="1"/>
</dbReference>
<feature type="region of interest" description="Disordered" evidence="1">
    <location>
        <begin position="161"/>
        <end position="246"/>
    </location>
</feature>
<dbReference type="Proteomes" id="UP000252405">
    <property type="component" value="Unassembled WGS sequence"/>
</dbReference>
<reference evidence="4 5" key="1">
    <citation type="submission" date="2018-07" db="EMBL/GenBank/DDBJ databases">
        <title>Halomonas montanilacus sp. nov., isolated from Lake Pengyan on Tibetan Plateau.</title>
        <authorList>
            <person name="Lu H."/>
            <person name="Xing P."/>
            <person name="Wu Q."/>
        </authorList>
    </citation>
    <scope>NUCLEOTIDE SEQUENCE [LARGE SCALE GENOMIC DNA]</scope>
    <source>
        <strain evidence="4 5">PYC7W</strain>
    </source>
</reference>
<feature type="domain" description="HTH cro/C1-type" evidence="3">
    <location>
        <begin position="21"/>
        <end position="82"/>
    </location>
</feature>
<dbReference type="PANTHER" id="PTHR34475">
    <property type="match status" value="1"/>
</dbReference>
<dbReference type="SUPFAM" id="SSF47413">
    <property type="entry name" value="lambda repressor-like DNA-binding domains"/>
    <property type="match status" value="1"/>
</dbReference>
<dbReference type="PANTHER" id="PTHR34475:SF1">
    <property type="entry name" value="CYTOSKELETON PROTEIN RODZ"/>
    <property type="match status" value="1"/>
</dbReference>
<dbReference type="EMBL" id="QPII01000017">
    <property type="protein sequence ID" value="RCV87159.1"/>
    <property type="molecule type" value="Genomic_DNA"/>
</dbReference>
<feature type="compositionally biased region" description="Acidic residues" evidence="1">
    <location>
        <begin position="212"/>
        <end position="242"/>
    </location>
</feature>
<dbReference type="InterPro" id="IPR050400">
    <property type="entry name" value="Bact_Cytoskel_RodZ"/>
</dbReference>
<sequence length="330" mass="35862">MSDTHNIDTVDFGSQASPGELLRRERETQGLSREEVATALNLRPAVVSGLEEDNYDQIPVAAYRRGYLRAYARLLGMDDGPVLESYASRFSSQEMEQRVTPVNVSRPPSRIGAWLFKLVTLLVIAGLIGLTLVWWQSRGGNELFDFDDSNPVSVDNLDGTTTVVEEEPRAEVEESLPPLPEEGVDPIGTQAPAAPSPQVEPDGAERLAGAGETDEPIAADLEPVTEDEVETPDIVTEEEPETTEAPTAGDVRELQLTFNEQSWTEIFDANNQRIFVGLQEAGTTASVEGDPPFRMTIGNATGVELIWRGEPVDLAARAGANNVARFTLGE</sequence>
<dbReference type="InterPro" id="IPR025194">
    <property type="entry name" value="RodZ-like_C"/>
</dbReference>
<name>A0A368TQZ1_9GAMM</name>
<evidence type="ECO:0000313" key="4">
    <source>
        <dbReference type="EMBL" id="RCV87159.1"/>
    </source>
</evidence>
<dbReference type="InterPro" id="IPR010982">
    <property type="entry name" value="Lambda_DNA-bd_dom_sf"/>
</dbReference>
<keyword evidence="5" id="KW-1185">Reference proteome</keyword>
<evidence type="ECO:0000313" key="5">
    <source>
        <dbReference type="Proteomes" id="UP000252405"/>
    </source>
</evidence>
<evidence type="ECO:0000256" key="1">
    <source>
        <dbReference type="SAM" id="MobiDB-lite"/>
    </source>
</evidence>
<proteinExistence type="predicted"/>
<dbReference type="Pfam" id="PF13464">
    <property type="entry name" value="RodZ_C"/>
    <property type="match status" value="1"/>
</dbReference>
<dbReference type="AlphaFoldDB" id="A0A368TQZ1"/>
<keyword evidence="2" id="KW-1133">Transmembrane helix</keyword>
<dbReference type="CDD" id="cd00093">
    <property type="entry name" value="HTH_XRE"/>
    <property type="match status" value="1"/>
</dbReference>
<feature type="transmembrane region" description="Helical" evidence="2">
    <location>
        <begin position="114"/>
        <end position="135"/>
    </location>
</feature>
<protein>
    <submittedName>
        <fullName evidence="4">DUF4115 domain-containing protein</fullName>
    </submittedName>
</protein>
<keyword evidence="2" id="KW-0472">Membrane</keyword>
<dbReference type="RefSeq" id="WP_114480372.1">
    <property type="nucleotide sequence ID" value="NZ_QPII01000017.1"/>
</dbReference>